<keyword evidence="3" id="KW-1185">Reference proteome</keyword>
<keyword evidence="1" id="KW-0812">Transmembrane</keyword>
<proteinExistence type="predicted"/>
<dbReference type="eggNOG" id="COG5578">
    <property type="taxonomic scope" value="Bacteria"/>
</dbReference>
<accession>W4VG31</accession>
<dbReference type="InterPro" id="IPR006938">
    <property type="entry name" value="DUF624"/>
</dbReference>
<feature type="transmembrane region" description="Helical" evidence="1">
    <location>
        <begin position="172"/>
        <end position="194"/>
    </location>
</feature>
<dbReference type="Pfam" id="PF04854">
    <property type="entry name" value="DUF624"/>
    <property type="match status" value="1"/>
</dbReference>
<name>W4VG31_9BACI</name>
<keyword evidence="1" id="KW-0472">Membrane</keyword>
<dbReference type="RefSeq" id="WP_035722101.1">
    <property type="nucleotide sequence ID" value="NZ_BAVS01000003.1"/>
</dbReference>
<dbReference type="STRING" id="1298598.JCM21714_1144"/>
<dbReference type="Proteomes" id="UP000019102">
    <property type="component" value="Unassembled WGS sequence"/>
</dbReference>
<keyword evidence="1" id="KW-1133">Transmembrane helix</keyword>
<feature type="transmembrane region" description="Helical" evidence="1">
    <location>
        <begin position="141"/>
        <end position="166"/>
    </location>
</feature>
<comment type="caution">
    <text evidence="2">The sequence shown here is derived from an EMBL/GenBank/DDBJ whole genome shotgun (WGS) entry which is preliminary data.</text>
</comment>
<evidence type="ECO:0000313" key="2">
    <source>
        <dbReference type="EMBL" id="GAE92162.1"/>
    </source>
</evidence>
<gene>
    <name evidence="2" type="ORF">JCM21714_1144</name>
</gene>
<feature type="transmembrane region" description="Helical" evidence="1">
    <location>
        <begin position="70"/>
        <end position="91"/>
    </location>
</feature>
<feature type="transmembrane region" description="Helical" evidence="1">
    <location>
        <begin position="103"/>
        <end position="129"/>
    </location>
</feature>
<dbReference type="EMBL" id="BAVS01000003">
    <property type="protein sequence ID" value="GAE92162.1"/>
    <property type="molecule type" value="Genomic_DNA"/>
</dbReference>
<evidence type="ECO:0000256" key="1">
    <source>
        <dbReference type="SAM" id="Phobius"/>
    </source>
</evidence>
<feature type="transmembrane region" description="Helical" evidence="1">
    <location>
        <begin position="20"/>
        <end position="46"/>
    </location>
</feature>
<organism evidence="2 3">
    <name type="scientific">Gracilibacillus boraciitolerans JCM 21714</name>
    <dbReference type="NCBI Taxonomy" id="1298598"/>
    <lineage>
        <taxon>Bacteria</taxon>
        <taxon>Bacillati</taxon>
        <taxon>Bacillota</taxon>
        <taxon>Bacilli</taxon>
        <taxon>Bacillales</taxon>
        <taxon>Bacillaceae</taxon>
        <taxon>Gracilibacillus</taxon>
    </lineage>
</organism>
<evidence type="ECO:0000313" key="3">
    <source>
        <dbReference type="Proteomes" id="UP000019102"/>
    </source>
</evidence>
<sequence length="213" mass="24633">MGGEFYRVSIWITRFAWLNILWLIFTLLGLVLFGIMPASIAMFSIVRKWVLKDFNVPIFQSFLLEYKRNFFRANLLGIVLYVIGYFLSVFLKYTGMMSESNLYPVLLGTFILAAFFYVLLILYIAPVFVHYELSFWQYIRYAISIGAVNLPYSVSALTVLAGIYYVSLKFPGITLFFSFSISAYVTMFIVQIGFTQLLKKQREQLEEATISTS</sequence>
<reference evidence="2 3" key="1">
    <citation type="journal article" date="2014" name="Genome Announc.">
        <title>Draft Genome Sequence of the Boron-Tolerant and Moderately Halotolerant Bacterium Gracilibacillus boraciitolerans JCM 21714T.</title>
        <authorList>
            <person name="Ahmed I."/>
            <person name="Oshima K."/>
            <person name="Suda W."/>
            <person name="Kitamura K."/>
            <person name="Iida T."/>
            <person name="Ohmori Y."/>
            <person name="Fujiwara T."/>
            <person name="Hattori M."/>
            <person name="Ohkuma M."/>
        </authorList>
    </citation>
    <scope>NUCLEOTIDE SEQUENCE [LARGE SCALE GENOMIC DNA]</scope>
    <source>
        <strain evidence="2 3">JCM 21714</strain>
    </source>
</reference>
<dbReference type="AlphaFoldDB" id="W4VG31"/>
<protein>
    <submittedName>
        <fullName evidence="2">YESV protein</fullName>
    </submittedName>
</protein>